<evidence type="ECO:0000313" key="1">
    <source>
        <dbReference type="EMBL" id="GLK89992.1"/>
    </source>
</evidence>
<name>A0A9W6K6V2_9PSED</name>
<organism evidence="1 2">
    <name type="scientific">Pseudomonas turukhanskensis</name>
    <dbReference type="NCBI Taxonomy" id="1806536"/>
    <lineage>
        <taxon>Bacteria</taxon>
        <taxon>Pseudomonadati</taxon>
        <taxon>Pseudomonadota</taxon>
        <taxon>Gammaproteobacteria</taxon>
        <taxon>Pseudomonadales</taxon>
        <taxon>Pseudomonadaceae</taxon>
        <taxon>Pseudomonas</taxon>
    </lineage>
</organism>
<accession>A0A9W6K6V2</accession>
<proteinExistence type="predicted"/>
<dbReference type="AlphaFoldDB" id="A0A9W6K6V2"/>
<protein>
    <submittedName>
        <fullName evidence="1">Uncharacterized protein</fullName>
    </submittedName>
</protein>
<gene>
    <name evidence="1" type="ORF">GCM10017655_30540</name>
</gene>
<dbReference type="EMBL" id="BSFN01000008">
    <property type="protein sequence ID" value="GLK89992.1"/>
    <property type="molecule type" value="Genomic_DNA"/>
</dbReference>
<reference evidence="1" key="1">
    <citation type="journal article" date="2014" name="Int. J. Syst. Evol. Microbiol.">
        <title>Complete genome sequence of Corynebacterium casei LMG S-19264T (=DSM 44701T), isolated from a smear-ripened cheese.</title>
        <authorList>
            <consortium name="US DOE Joint Genome Institute (JGI-PGF)"/>
            <person name="Walter F."/>
            <person name="Albersmeier A."/>
            <person name="Kalinowski J."/>
            <person name="Ruckert C."/>
        </authorList>
    </citation>
    <scope>NUCLEOTIDE SEQUENCE</scope>
    <source>
        <strain evidence="1">VKM B-2935</strain>
    </source>
</reference>
<comment type="caution">
    <text evidence="1">The sequence shown here is derived from an EMBL/GenBank/DDBJ whole genome shotgun (WGS) entry which is preliminary data.</text>
</comment>
<dbReference type="Proteomes" id="UP001143328">
    <property type="component" value="Unassembled WGS sequence"/>
</dbReference>
<evidence type="ECO:0000313" key="2">
    <source>
        <dbReference type="Proteomes" id="UP001143328"/>
    </source>
</evidence>
<keyword evidence="2" id="KW-1185">Reference proteome</keyword>
<reference evidence="1" key="2">
    <citation type="submission" date="2023-01" db="EMBL/GenBank/DDBJ databases">
        <authorList>
            <person name="Sun Q."/>
            <person name="Evtushenko L."/>
        </authorList>
    </citation>
    <scope>NUCLEOTIDE SEQUENCE</scope>
    <source>
        <strain evidence="1">VKM B-2935</strain>
    </source>
</reference>
<sequence>MHQSNSSPGFTPLHAAEHDSLLGYRSDAQAAELYDEATQRQYAVLGLLCALSGTSILNELSDEPLGACIQAIRLLCSDAAGLYSAAWESMQRGTA</sequence>